<name>A0A0A9CGZ3_ARUDO</name>
<accession>A0A0A9CGZ3</accession>
<reference evidence="1" key="1">
    <citation type="submission" date="2014-09" db="EMBL/GenBank/DDBJ databases">
        <authorList>
            <person name="Magalhaes I.L.F."/>
            <person name="Oliveira U."/>
            <person name="Santos F.R."/>
            <person name="Vidigal T.H.D.A."/>
            <person name="Brescovit A.D."/>
            <person name="Santos A.J."/>
        </authorList>
    </citation>
    <scope>NUCLEOTIDE SEQUENCE</scope>
    <source>
        <tissue evidence="1">Shoot tissue taken approximately 20 cm above the soil surface</tissue>
    </source>
</reference>
<reference evidence="1" key="2">
    <citation type="journal article" date="2015" name="Data Brief">
        <title>Shoot transcriptome of the giant reed, Arundo donax.</title>
        <authorList>
            <person name="Barrero R.A."/>
            <person name="Guerrero F.D."/>
            <person name="Moolhuijzen P."/>
            <person name="Goolsby J.A."/>
            <person name="Tidwell J."/>
            <person name="Bellgard S.E."/>
            <person name="Bellgard M.I."/>
        </authorList>
    </citation>
    <scope>NUCLEOTIDE SEQUENCE</scope>
    <source>
        <tissue evidence="1">Shoot tissue taken approximately 20 cm above the soil surface</tissue>
    </source>
</reference>
<proteinExistence type="predicted"/>
<protein>
    <submittedName>
        <fullName evidence="1">Uncharacterized protein</fullName>
    </submittedName>
</protein>
<dbReference type="EMBL" id="GBRH01225275">
    <property type="protein sequence ID" value="JAD72620.1"/>
    <property type="molecule type" value="Transcribed_RNA"/>
</dbReference>
<organism evidence="1">
    <name type="scientific">Arundo donax</name>
    <name type="common">Giant reed</name>
    <name type="synonym">Donax arundinaceus</name>
    <dbReference type="NCBI Taxonomy" id="35708"/>
    <lineage>
        <taxon>Eukaryota</taxon>
        <taxon>Viridiplantae</taxon>
        <taxon>Streptophyta</taxon>
        <taxon>Embryophyta</taxon>
        <taxon>Tracheophyta</taxon>
        <taxon>Spermatophyta</taxon>
        <taxon>Magnoliopsida</taxon>
        <taxon>Liliopsida</taxon>
        <taxon>Poales</taxon>
        <taxon>Poaceae</taxon>
        <taxon>PACMAD clade</taxon>
        <taxon>Arundinoideae</taxon>
        <taxon>Arundineae</taxon>
        <taxon>Arundo</taxon>
    </lineage>
</organism>
<dbReference type="AlphaFoldDB" id="A0A0A9CGZ3"/>
<evidence type="ECO:0000313" key="1">
    <source>
        <dbReference type="EMBL" id="JAD72620.1"/>
    </source>
</evidence>
<sequence length="48" mass="5388">MMNNLVLKVFKNSNCGVRTIRRVTNRQSETCSTLVCLLCPNQISSDSI</sequence>